<gene>
    <name evidence="2" type="ORF">AWC19_26965</name>
</gene>
<evidence type="ECO:0000313" key="2">
    <source>
        <dbReference type="EMBL" id="ORW28586.1"/>
    </source>
</evidence>
<dbReference type="AlphaFoldDB" id="A0A1X1ZWM0"/>
<reference evidence="2 3" key="1">
    <citation type="submission" date="2016-01" db="EMBL/GenBank/DDBJ databases">
        <title>The new phylogeny of the genus Mycobacterium.</title>
        <authorList>
            <person name="Tarcisio F."/>
            <person name="Conor M."/>
            <person name="Antonella G."/>
            <person name="Elisabetta G."/>
            <person name="Giulia F.S."/>
            <person name="Sara T."/>
            <person name="Anna F."/>
            <person name="Clotilde B."/>
            <person name="Roberto B."/>
            <person name="Veronica D.S."/>
            <person name="Fabio R."/>
            <person name="Monica P."/>
            <person name="Olivier J."/>
            <person name="Enrico T."/>
            <person name="Nicola S."/>
        </authorList>
    </citation>
    <scope>NUCLEOTIDE SEQUENCE [LARGE SCALE GENOMIC DNA]</scope>
    <source>
        <strain evidence="2 3">DSM 44572</strain>
    </source>
</reference>
<dbReference type="EMBL" id="LQPJ01000059">
    <property type="protein sequence ID" value="ORW28586.1"/>
    <property type="molecule type" value="Genomic_DNA"/>
</dbReference>
<evidence type="ECO:0000313" key="3">
    <source>
        <dbReference type="Proteomes" id="UP000193529"/>
    </source>
</evidence>
<sequence>MDITRTITPVAALAASVAISAGATAAPASGAPAMIGNYVLTEKNPAGQAFVTQWNVNPCGDGCVDITAGHGTSRAQLVDGQWVMDMFDNVRCADGTRVPYAANAHITWDPNTLAGTDQQVYTQAACGRPPGYTQTNQIQLKPSA</sequence>
<dbReference type="OrthoDB" id="4762627at2"/>
<keyword evidence="3" id="KW-1185">Reference proteome</keyword>
<keyword evidence="1" id="KW-0732">Signal</keyword>
<dbReference type="Proteomes" id="UP000193529">
    <property type="component" value="Unassembled WGS sequence"/>
</dbReference>
<name>A0A1X1ZWM0_9MYCO</name>
<evidence type="ECO:0000256" key="1">
    <source>
        <dbReference type="SAM" id="SignalP"/>
    </source>
</evidence>
<dbReference type="RefSeq" id="WP_085076929.1">
    <property type="nucleotide sequence ID" value="NZ_JACKRZ010000174.1"/>
</dbReference>
<protein>
    <recommendedName>
        <fullName evidence="4">Secreted protein</fullName>
    </recommendedName>
</protein>
<feature type="chain" id="PRO_5039135365" description="Secreted protein" evidence="1">
    <location>
        <begin position="26"/>
        <end position="144"/>
    </location>
</feature>
<organism evidence="2 3">
    <name type="scientific">Mycobacterium palustre</name>
    <dbReference type="NCBI Taxonomy" id="153971"/>
    <lineage>
        <taxon>Bacteria</taxon>
        <taxon>Bacillati</taxon>
        <taxon>Actinomycetota</taxon>
        <taxon>Actinomycetes</taxon>
        <taxon>Mycobacteriales</taxon>
        <taxon>Mycobacteriaceae</taxon>
        <taxon>Mycobacterium</taxon>
        <taxon>Mycobacterium simiae complex</taxon>
    </lineage>
</organism>
<proteinExistence type="predicted"/>
<evidence type="ECO:0008006" key="4">
    <source>
        <dbReference type="Google" id="ProtNLM"/>
    </source>
</evidence>
<comment type="caution">
    <text evidence="2">The sequence shown here is derived from an EMBL/GenBank/DDBJ whole genome shotgun (WGS) entry which is preliminary data.</text>
</comment>
<feature type="signal peptide" evidence="1">
    <location>
        <begin position="1"/>
        <end position="25"/>
    </location>
</feature>
<accession>A0A1X1ZWM0</accession>